<evidence type="ECO:0000313" key="3">
    <source>
        <dbReference type="Proteomes" id="UP000324222"/>
    </source>
</evidence>
<protein>
    <submittedName>
        <fullName evidence="2">Uncharacterized protein</fullName>
    </submittedName>
</protein>
<feature type="region of interest" description="Disordered" evidence="1">
    <location>
        <begin position="1"/>
        <end position="37"/>
    </location>
</feature>
<feature type="compositionally biased region" description="Basic and acidic residues" evidence="1">
    <location>
        <begin position="1"/>
        <end position="11"/>
    </location>
</feature>
<dbReference type="Proteomes" id="UP000324222">
    <property type="component" value="Unassembled WGS sequence"/>
</dbReference>
<gene>
    <name evidence="2" type="ORF">E2C01_055422</name>
</gene>
<proteinExistence type="predicted"/>
<accession>A0A5B7GR53</accession>
<comment type="caution">
    <text evidence="2">The sequence shown here is derived from an EMBL/GenBank/DDBJ whole genome shotgun (WGS) entry which is preliminary data.</text>
</comment>
<dbReference type="AlphaFoldDB" id="A0A5B7GR53"/>
<evidence type="ECO:0000313" key="2">
    <source>
        <dbReference type="EMBL" id="MPC61352.1"/>
    </source>
</evidence>
<dbReference type="EMBL" id="VSRR010018449">
    <property type="protein sequence ID" value="MPC61352.1"/>
    <property type="molecule type" value="Genomic_DNA"/>
</dbReference>
<organism evidence="2 3">
    <name type="scientific">Portunus trituberculatus</name>
    <name type="common">Swimming crab</name>
    <name type="synonym">Neptunus trituberculatus</name>
    <dbReference type="NCBI Taxonomy" id="210409"/>
    <lineage>
        <taxon>Eukaryota</taxon>
        <taxon>Metazoa</taxon>
        <taxon>Ecdysozoa</taxon>
        <taxon>Arthropoda</taxon>
        <taxon>Crustacea</taxon>
        <taxon>Multicrustacea</taxon>
        <taxon>Malacostraca</taxon>
        <taxon>Eumalacostraca</taxon>
        <taxon>Eucarida</taxon>
        <taxon>Decapoda</taxon>
        <taxon>Pleocyemata</taxon>
        <taxon>Brachyura</taxon>
        <taxon>Eubrachyura</taxon>
        <taxon>Portunoidea</taxon>
        <taxon>Portunidae</taxon>
        <taxon>Portuninae</taxon>
        <taxon>Portunus</taxon>
    </lineage>
</organism>
<sequence>MLGSARREVSSYRRITRTARGPKQPPSRTRRPSLLQPMPLTAVQTSLALPCSAGERVTCMASSGDIEGPPEGRADGCGAPPGVCGDRRGNAPSHPPQNPTL</sequence>
<reference evidence="2 3" key="1">
    <citation type="submission" date="2019-05" db="EMBL/GenBank/DDBJ databases">
        <title>Another draft genome of Portunus trituberculatus and its Hox gene families provides insights of decapod evolution.</title>
        <authorList>
            <person name="Jeong J.-H."/>
            <person name="Song I."/>
            <person name="Kim S."/>
            <person name="Choi T."/>
            <person name="Kim D."/>
            <person name="Ryu S."/>
            <person name="Kim W."/>
        </authorList>
    </citation>
    <scope>NUCLEOTIDE SEQUENCE [LARGE SCALE GENOMIC DNA]</scope>
    <source>
        <tissue evidence="2">Muscle</tissue>
    </source>
</reference>
<keyword evidence="3" id="KW-1185">Reference proteome</keyword>
<name>A0A5B7GR53_PORTR</name>
<feature type="region of interest" description="Disordered" evidence="1">
    <location>
        <begin position="62"/>
        <end position="101"/>
    </location>
</feature>
<evidence type="ECO:0000256" key="1">
    <source>
        <dbReference type="SAM" id="MobiDB-lite"/>
    </source>
</evidence>